<evidence type="ECO:0000313" key="3">
    <source>
        <dbReference type="Proteomes" id="UP000054558"/>
    </source>
</evidence>
<proteinExistence type="predicted"/>
<sequence length="290" mass="31054">MFVVDLRRCRLDTDDRPFPGAQLVPDAIASPRNIKSPGRPEPGTPTPPPNSALTSPPPAPSALAFAPRQQKRLPDSAPRSAFASPRTTKPALQNPPTPLWPFPRSQERAPRPHPQRPLIAPSLDRRCGLSREQSNRLLDPDPNQPLASLPGNQVQLPGPAPDCRSTSPPVARTGYPDPVPDRALASHPSPNNPAGPRPWLPDLAADNRSGPAPLTAVVLHHLRAANDGAVIDAIVYLSRQVCGHVSEVGSDNIEGLEPPATQIYQLERYVRKATAVHKVVLIQIASAASA</sequence>
<protein>
    <submittedName>
        <fullName evidence="2">Uncharacterized protein</fullName>
    </submittedName>
</protein>
<reference evidence="2 3" key="1">
    <citation type="journal article" date="2014" name="Nat. Commun.">
        <title>Klebsormidium flaccidum genome reveals primary factors for plant terrestrial adaptation.</title>
        <authorList>
            <person name="Hori K."/>
            <person name="Maruyama F."/>
            <person name="Fujisawa T."/>
            <person name="Togashi T."/>
            <person name="Yamamoto N."/>
            <person name="Seo M."/>
            <person name="Sato S."/>
            <person name="Yamada T."/>
            <person name="Mori H."/>
            <person name="Tajima N."/>
            <person name="Moriyama T."/>
            <person name="Ikeuchi M."/>
            <person name="Watanabe M."/>
            <person name="Wada H."/>
            <person name="Kobayashi K."/>
            <person name="Saito M."/>
            <person name="Masuda T."/>
            <person name="Sasaki-Sekimoto Y."/>
            <person name="Mashiguchi K."/>
            <person name="Awai K."/>
            <person name="Shimojima M."/>
            <person name="Masuda S."/>
            <person name="Iwai M."/>
            <person name="Nobusawa T."/>
            <person name="Narise T."/>
            <person name="Kondo S."/>
            <person name="Saito H."/>
            <person name="Sato R."/>
            <person name="Murakawa M."/>
            <person name="Ihara Y."/>
            <person name="Oshima-Yamada Y."/>
            <person name="Ohtaka K."/>
            <person name="Satoh M."/>
            <person name="Sonobe K."/>
            <person name="Ishii M."/>
            <person name="Ohtani R."/>
            <person name="Kanamori-Sato M."/>
            <person name="Honoki R."/>
            <person name="Miyazaki D."/>
            <person name="Mochizuki H."/>
            <person name="Umetsu J."/>
            <person name="Higashi K."/>
            <person name="Shibata D."/>
            <person name="Kamiya Y."/>
            <person name="Sato N."/>
            <person name="Nakamura Y."/>
            <person name="Tabata S."/>
            <person name="Ida S."/>
            <person name="Kurokawa K."/>
            <person name="Ohta H."/>
        </authorList>
    </citation>
    <scope>NUCLEOTIDE SEQUENCE [LARGE SCALE GENOMIC DNA]</scope>
    <source>
        <strain evidence="2 3">NIES-2285</strain>
    </source>
</reference>
<dbReference type="AlphaFoldDB" id="A0A1Y1IW27"/>
<feature type="compositionally biased region" description="Pro residues" evidence="1">
    <location>
        <begin position="190"/>
        <end position="199"/>
    </location>
</feature>
<feature type="region of interest" description="Disordered" evidence="1">
    <location>
        <begin position="12"/>
        <end position="206"/>
    </location>
</feature>
<dbReference type="Proteomes" id="UP000054558">
    <property type="component" value="Unassembled WGS sequence"/>
</dbReference>
<organism evidence="2 3">
    <name type="scientific">Klebsormidium nitens</name>
    <name type="common">Green alga</name>
    <name type="synonym">Ulothrix nitens</name>
    <dbReference type="NCBI Taxonomy" id="105231"/>
    <lineage>
        <taxon>Eukaryota</taxon>
        <taxon>Viridiplantae</taxon>
        <taxon>Streptophyta</taxon>
        <taxon>Klebsormidiophyceae</taxon>
        <taxon>Klebsormidiales</taxon>
        <taxon>Klebsormidiaceae</taxon>
        <taxon>Klebsormidium</taxon>
    </lineage>
</organism>
<gene>
    <name evidence="2" type="ORF">KFL_010240010</name>
</gene>
<name>A0A1Y1IW27_KLENI</name>
<accession>A0A1Y1IW27</accession>
<dbReference type="OMA" id="THMHIEE"/>
<feature type="compositionally biased region" description="Pro residues" evidence="1">
    <location>
        <begin position="39"/>
        <end position="60"/>
    </location>
</feature>
<keyword evidence="3" id="KW-1185">Reference proteome</keyword>
<evidence type="ECO:0000313" key="2">
    <source>
        <dbReference type="EMBL" id="GAQ92478.1"/>
    </source>
</evidence>
<evidence type="ECO:0000256" key="1">
    <source>
        <dbReference type="SAM" id="MobiDB-lite"/>
    </source>
</evidence>
<dbReference type="EMBL" id="DF237973">
    <property type="protein sequence ID" value="GAQ92478.1"/>
    <property type="molecule type" value="Genomic_DNA"/>
</dbReference>